<feature type="compositionally biased region" description="Basic and acidic residues" evidence="1">
    <location>
        <begin position="751"/>
        <end position="771"/>
    </location>
</feature>
<protein>
    <submittedName>
        <fullName evidence="2">Lysostaphin-like</fullName>
    </submittedName>
</protein>
<evidence type="ECO:0000256" key="1">
    <source>
        <dbReference type="SAM" id="MobiDB-lite"/>
    </source>
</evidence>
<feature type="compositionally biased region" description="Basic and acidic residues" evidence="1">
    <location>
        <begin position="1720"/>
        <end position="1798"/>
    </location>
</feature>
<evidence type="ECO:0000313" key="3">
    <source>
        <dbReference type="Proteomes" id="UP000747542"/>
    </source>
</evidence>
<gene>
    <name evidence="2" type="primary">lss-L</name>
    <name evidence="2" type="ORF">Hamer_G019819</name>
</gene>
<feature type="region of interest" description="Disordered" evidence="1">
    <location>
        <begin position="820"/>
        <end position="862"/>
    </location>
</feature>
<organism evidence="2 3">
    <name type="scientific">Homarus americanus</name>
    <name type="common">American lobster</name>
    <dbReference type="NCBI Taxonomy" id="6706"/>
    <lineage>
        <taxon>Eukaryota</taxon>
        <taxon>Metazoa</taxon>
        <taxon>Ecdysozoa</taxon>
        <taxon>Arthropoda</taxon>
        <taxon>Crustacea</taxon>
        <taxon>Multicrustacea</taxon>
        <taxon>Malacostraca</taxon>
        <taxon>Eumalacostraca</taxon>
        <taxon>Eucarida</taxon>
        <taxon>Decapoda</taxon>
        <taxon>Pleocyemata</taxon>
        <taxon>Astacidea</taxon>
        <taxon>Nephropoidea</taxon>
        <taxon>Nephropidae</taxon>
        <taxon>Homarus</taxon>
    </lineage>
</organism>
<feature type="compositionally biased region" description="Acidic residues" evidence="1">
    <location>
        <begin position="1014"/>
        <end position="1023"/>
    </location>
</feature>
<dbReference type="EMBL" id="JAHLQT010047210">
    <property type="protein sequence ID" value="KAG7153253.1"/>
    <property type="molecule type" value="Genomic_DNA"/>
</dbReference>
<feature type="compositionally biased region" description="Basic and acidic residues" evidence="1">
    <location>
        <begin position="1394"/>
        <end position="1485"/>
    </location>
</feature>
<feature type="region of interest" description="Disordered" evidence="1">
    <location>
        <begin position="751"/>
        <end position="775"/>
    </location>
</feature>
<feature type="compositionally biased region" description="Basic and acidic residues" evidence="1">
    <location>
        <begin position="1959"/>
        <end position="1984"/>
    </location>
</feature>
<proteinExistence type="predicted"/>
<feature type="region of interest" description="Disordered" evidence="1">
    <location>
        <begin position="630"/>
        <end position="653"/>
    </location>
</feature>
<feature type="region of interest" description="Disordered" evidence="1">
    <location>
        <begin position="1384"/>
        <end position="1505"/>
    </location>
</feature>
<keyword evidence="3" id="KW-1185">Reference proteome</keyword>
<evidence type="ECO:0000313" key="2">
    <source>
        <dbReference type="EMBL" id="KAG7153253.1"/>
    </source>
</evidence>
<feature type="region of interest" description="Disordered" evidence="1">
    <location>
        <begin position="1009"/>
        <end position="1038"/>
    </location>
</feature>
<feature type="compositionally biased region" description="Basic and acidic residues" evidence="1">
    <location>
        <begin position="1921"/>
        <end position="1948"/>
    </location>
</feature>
<feature type="compositionally biased region" description="Basic and acidic residues" evidence="1">
    <location>
        <begin position="1816"/>
        <end position="1827"/>
    </location>
</feature>
<feature type="compositionally biased region" description="Polar residues" evidence="1">
    <location>
        <begin position="2195"/>
        <end position="2209"/>
    </location>
</feature>
<feature type="region of interest" description="Disordered" evidence="1">
    <location>
        <begin position="1911"/>
        <end position="1984"/>
    </location>
</feature>
<feature type="region of interest" description="Disordered" evidence="1">
    <location>
        <begin position="1720"/>
        <end position="1827"/>
    </location>
</feature>
<dbReference type="Proteomes" id="UP000747542">
    <property type="component" value="Unassembled WGS sequence"/>
</dbReference>
<feature type="region of interest" description="Disordered" evidence="1">
    <location>
        <begin position="2108"/>
        <end position="2139"/>
    </location>
</feature>
<sequence length="2209" mass="253133">MSRTFIVMQRRQKKQMNKPGLIMQTSDINGQNVSVFRLAVRALISAIGEHRWDDAFKLLPCVVFRMARDVPFDFFWRITDVVTRNATGVSVCLRKQLLRDLCLMKVRAHEVVLDSLSQDLQTANDSDIDDLIEMLQDFRKQDYLIHGDKKRLKTISEGYNGQILYNRWKNGQCQNELQLSELQDGTESNSHTSDTDWLIVHEIFGNQESTTGKKNQVLAKQAHFAMKNSISNLKEPCEWLMECYLHLENELYGTETAVNMLEVYKKKNPDHLPAHRLSYYYFKNYVPDSEENQLKELKEIARMCPDDPLVLELVDVILKNNDQIECESQIQQRGRDSFLEKADTVENHHCSLNSSKTVSALGTCLNLVTTMLEYKEFAWKLQPWQRLSYIIQRFYMAWIRCWKCSMCKKSRKLAYKVAERVTSLWRYCVWIPVSGLLSYEKAQVIFHHAYAAHVFCYSIGYILETIKTLHRSGYHSLAVELKHSLSYPGPFLKKFNAYSGIKRQRLAELGIEKKGTIQHSIENYIGLLRNLSFEDEDCDSTEGKVKCNNNIGKNNLQPQYSVPLVTDLKVNGNVSFDEQDILLTSTQVRREIPMPLEPSRVALNPALNCSFAEFMQNRVGQAHFTNSGQMESAVKNNDPPIEQREKPQEKGTQIKVRREEIDSQNINEMGGIYVLQHEEGNVYKKEKVSISKSKKNVEEEFSKQQRLPLHYAGITQRLHFEPQDCDDISVDEDRSELINKIEPIDENYRDDKIFSNSKREKLGQDKTKSEPESLISQCLTSPDHEHQNRDLDMNFDEDSTYDPLTHYTCSYSAQSETPWKESVSSDDYETANQASRDLERECSDISGITRSPHTQTRETHTDITSNKATNCNDCEMNLIHECHQANSCGQKYDISGHKAECSQGQEGSLSPGCVTSGREDNVCSQDRNIPLSTNMDPDVCSPSMSETFLSCNTFVAQSISQLHNKFTFNGTYIVPETQSQSIKEEASQQLDKTLQSQMSMISSHFKNQVKDEAYSEDNSDDKDENNCSSDVTETSDQMESGFATTQFSLTSAQQVPLNDMQNTHNFCSSVYIINDTDNDKICKIEGEICPHDEPIEPQIHKHHNIGNLVDRSRTESASKSVVLEHKPNSNQSHLLVTTNRMKRFVNDDDTSEFNSKECALENLCIPPVSKGAQNEFSDDEEFIGVTQEEVVTATPQSHLFYHKKSCKTFLSESFVSDSTSENETDNALDDLYTSLPAMQESKLKHSVYSPRTSMPEGIQTVTLSSVLPYMKEDLELLSQPFNGDCIDCKEHSPEEFGVVDTFLHHPEAKNDCTAMVKLELEHISSIKSNRKKNGNCESQGIRANSKTGVSIFQNEEETKEDNNIIYKTTCTLLETKERKTLLETKERKKRKRKAEYNHSVLEKKRKIESNHAVLEKKRKADSNKSVLEKKRKADSNKSVLEKKRKADSNKSVLEKKRKADSNKSVLEKKRKADSNKSVLEKKSKADSNISGFEKKRKPKPNHSVLEKKRKIKSIHSVLEKKRQVDSNKSVLEKKRKADSNHLVLENKRQADSNKSVLEKKRKADSNHLVLENKRQADSNHLVLENKRQADSNKSVLEKKRKADSNHLVLENKRQADSNKSVLEKNRKADSNHLVLENKRQADSNHLVLENKRQADSNKSVLEKKRKADSNHLVLENKRQADSNHLVLENKRQADSNKSVLEKKRKADSNHLVLENKRQADSNKSVLEKKRKADSNKSVLEKKRKADSNHLVLENKRQADSNKSVLEKKRKADSNKSVLEKKRKADSNKSVLEKKRKADSNISGFEKKRKPKPNHSVLEKKRQADSNHLVLEKKRQADSNHLVLEKKRQADSNHLVLENKRQADSNHLVLENKRLADSNKSVLEKKRKADSNHLVLENKRQVDSNHLVLEKKRQADSNQSVLEKKRKADSNKSVLEKKSKADSNKSGFEKKRKPKPNHSVLEKKRQADSNHLVLENKRQADSNHLVLENKRQADSNHLVLETKRKADSNKSVLEKKTTTRSSHLMLEEWDNFMDDLPIPIFDGTEEKTGRNDLPVHPDVTENFKGKSYDNSNIYTVPKNATKKDHQVLQKEEDILSLCKELPFPDFLDDINPSESDPCKTKQKRRKGKLGQLPNENNTLHLGSFEVDDGSFISQKKPKKQKPIEGKVQKRHESGLCLLTEVSYVFESKPKKRKISRSGSKNNFVGLNNED</sequence>
<name>A0A8J5JEJ0_HOMAM</name>
<feature type="region of interest" description="Disordered" evidence="1">
    <location>
        <begin position="1521"/>
        <end position="1540"/>
    </location>
</feature>
<reference evidence="2" key="1">
    <citation type="journal article" date="2021" name="Sci. Adv.">
        <title>The American lobster genome reveals insights on longevity, neural, and immune adaptations.</title>
        <authorList>
            <person name="Polinski J.M."/>
            <person name="Zimin A.V."/>
            <person name="Clark K.F."/>
            <person name="Kohn A.B."/>
            <person name="Sadowski N."/>
            <person name="Timp W."/>
            <person name="Ptitsyn A."/>
            <person name="Khanna P."/>
            <person name="Romanova D.Y."/>
            <person name="Williams P."/>
            <person name="Greenwood S.J."/>
            <person name="Moroz L.L."/>
            <person name="Walt D.R."/>
            <person name="Bodnar A.G."/>
        </authorList>
    </citation>
    <scope>NUCLEOTIDE SEQUENCE</scope>
    <source>
        <strain evidence="2">GMGI-L3</strain>
    </source>
</reference>
<feature type="region of interest" description="Disordered" evidence="1">
    <location>
        <begin position="2186"/>
        <end position="2209"/>
    </location>
</feature>
<feature type="region of interest" description="Disordered" evidence="1">
    <location>
        <begin position="1547"/>
        <end position="1567"/>
    </location>
</feature>
<comment type="caution">
    <text evidence="2">The sequence shown here is derived from an EMBL/GenBank/DDBJ whole genome shotgun (WGS) entry which is preliminary data.</text>
</comment>
<feature type="region of interest" description="Disordered" evidence="1">
    <location>
        <begin position="1584"/>
        <end position="1671"/>
    </location>
</feature>
<accession>A0A8J5JEJ0</accession>